<dbReference type="KEGG" id="fwa:DCMF_28780"/>
<dbReference type="InterPro" id="IPR010426">
    <property type="entry name" value="MTTB_MeTrfase"/>
</dbReference>
<proteinExistence type="inferred from homology"/>
<evidence type="ECO:0000256" key="3">
    <source>
        <dbReference type="ARBA" id="ARBA00022679"/>
    </source>
</evidence>
<evidence type="ECO:0000256" key="2">
    <source>
        <dbReference type="ARBA" id="ARBA00022603"/>
    </source>
</evidence>
<gene>
    <name evidence="4" type="ORF">DCMF_28780</name>
</gene>
<accession>A0A3G1L2H1</accession>
<keyword evidence="3" id="KW-0808">Transferase</keyword>
<dbReference type="Pfam" id="PF06253">
    <property type="entry name" value="MTTB"/>
    <property type="match status" value="1"/>
</dbReference>
<reference evidence="4 5" key="1">
    <citation type="submission" date="2016-10" db="EMBL/GenBank/DDBJ databases">
        <title>Complete Genome Sequence of Peptococcaceae strain DCMF.</title>
        <authorList>
            <person name="Edwards R.J."/>
            <person name="Holland S.I."/>
            <person name="Deshpande N.P."/>
            <person name="Wong Y.K."/>
            <person name="Ertan H."/>
            <person name="Manefield M."/>
            <person name="Russell T.L."/>
            <person name="Lee M.J."/>
        </authorList>
    </citation>
    <scope>NUCLEOTIDE SEQUENCE [LARGE SCALE GENOMIC DNA]</scope>
    <source>
        <strain evidence="4 5">DCMF</strain>
    </source>
</reference>
<sequence length="469" mass="51288">MGAMTQQEKERLHAACLEVLERVGVQFYDEEALKILKDHGAQVDGEVARISPKMIEEAIESAPGRVVIYDRNGAEKMSLEKGSFYFGTGSDTPYVQDFETNQVRRAVLQDTINGTIVADALPNIDFIMSMGLASDAPVPISDIHQFVAMLRNSTKPIIVTAHDEINTKTMIEIDELVIGCPIGEKPNLMLYNEPSSPLRHAREVAQKAILAADTGMPITYVPATMIGGASPITVAGGLVVAVCELLSGLVLHQCRRPGAPFIFGGAATPLDMKTGSCCYNAPEGHLNAVYLAEMGRYYDLPLFTWGGSSDAITFDQQASMEAMFSLLINAMNGGNLIHDVGFLGQGMVYSIDSLVACHEMIGLVKRLIRGIDLSDEKLLVDTICQVGIGGSFLQEDTTARYFREEIWLPELINRDNIHNVLAGGGSFAENIKKKIKKIMTRHKPVPIPKEIDQKITAIMKSIENRELSF</sequence>
<comment type="similarity">
    <text evidence="1">Belongs to the trimethylamine methyltransferase family.</text>
</comment>
<evidence type="ECO:0000313" key="5">
    <source>
        <dbReference type="Proteomes" id="UP000323521"/>
    </source>
</evidence>
<dbReference type="AlphaFoldDB" id="A0A3G1L2H1"/>
<name>A0A3G1L2H1_FORW1</name>
<dbReference type="Proteomes" id="UP000323521">
    <property type="component" value="Chromosome"/>
</dbReference>
<dbReference type="GO" id="GO:0008168">
    <property type="term" value="F:methyltransferase activity"/>
    <property type="evidence" value="ECO:0007669"/>
    <property type="project" value="UniProtKB-KW"/>
</dbReference>
<keyword evidence="5" id="KW-1185">Reference proteome</keyword>
<evidence type="ECO:0000256" key="1">
    <source>
        <dbReference type="ARBA" id="ARBA00007137"/>
    </source>
</evidence>
<keyword evidence="2" id="KW-0489">Methyltransferase</keyword>
<evidence type="ECO:0008006" key="6">
    <source>
        <dbReference type="Google" id="ProtNLM"/>
    </source>
</evidence>
<dbReference type="Gene3D" id="3.20.20.480">
    <property type="entry name" value="Trimethylamine methyltransferase-like"/>
    <property type="match status" value="1"/>
</dbReference>
<organism evidence="4 5">
    <name type="scientific">Formimonas warabiya</name>
    <dbReference type="NCBI Taxonomy" id="1761012"/>
    <lineage>
        <taxon>Bacteria</taxon>
        <taxon>Bacillati</taxon>
        <taxon>Bacillota</taxon>
        <taxon>Clostridia</taxon>
        <taxon>Eubacteriales</taxon>
        <taxon>Peptococcaceae</taxon>
        <taxon>Candidatus Formimonas</taxon>
    </lineage>
</organism>
<dbReference type="GO" id="GO:0015948">
    <property type="term" value="P:methanogenesis"/>
    <property type="evidence" value="ECO:0007669"/>
    <property type="project" value="InterPro"/>
</dbReference>
<protein>
    <recommendedName>
        <fullName evidence="6">Trimethylamine methyltransferase</fullName>
    </recommendedName>
</protein>
<evidence type="ECO:0000313" key="4">
    <source>
        <dbReference type="EMBL" id="ATW28983.1"/>
    </source>
</evidence>
<dbReference type="InterPro" id="IPR038601">
    <property type="entry name" value="MttB-like_sf"/>
</dbReference>
<dbReference type="EMBL" id="CP017634">
    <property type="protein sequence ID" value="ATW28983.1"/>
    <property type="molecule type" value="Genomic_DNA"/>
</dbReference>
<dbReference type="GO" id="GO:0032259">
    <property type="term" value="P:methylation"/>
    <property type="evidence" value="ECO:0007669"/>
    <property type="project" value="UniProtKB-KW"/>
</dbReference>